<organism evidence="3 4">
    <name type="scientific">Suillus discolor</name>
    <dbReference type="NCBI Taxonomy" id="1912936"/>
    <lineage>
        <taxon>Eukaryota</taxon>
        <taxon>Fungi</taxon>
        <taxon>Dikarya</taxon>
        <taxon>Basidiomycota</taxon>
        <taxon>Agaricomycotina</taxon>
        <taxon>Agaricomycetes</taxon>
        <taxon>Agaricomycetidae</taxon>
        <taxon>Boletales</taxon>
        <taxon>Suillineae</taxon>
        <taxon>Suillaceae</taxon>
        <taxon>Suillus</taxon>
    </lineage>
</organism>
<dbReference type="EMBL" id="JABBWM010000005">
    <property type="protein sequence ID" value="KAG2117268.1"/>
    <property type="molecule type" value="Genomic_DNA"/>
</dbReference>
<keyword evidence="4" id="KW-1185">Reference proteome</keyword>
<dbReference type="InterPro" id="IPR021967">
    <property type="entry name" value="Nup98_C"/>
</dbReference>
<protein>
    <submittedName>
        <fullName evidence="3">Nuclear protein 96-domain-containing protein</fullName>
    </submittedName>
</protein>
<gene>
    <name evidence="3" type="ORF">F5147DRAFT_628134</name>
</gene>
<dbReference type="Proteomes" id="UP000823399">
    <property type="component" value="Unassembled WGS sequence"/>
</dbReference>
<comment type="caution">
    <text evidence="3">The sequence shown here is derived from an EMBL/GenBank/DDBJ whole genome shotgun (WGS) entry which is preliminary data.</text>
</comment>
<evidence type="ECO:0000313" key="3">
    <source>
        <dbReference type="EMBL" id="KAG2117268.1"/>
    </source>
</evidence>
<feature type="region of interest" description="Disordered" evidence="1">
    <location>
        <begin position="1"/>
        <end position="120"/>
    </location>
</feature>
<proteinExistence type="predicted"/>
<feature type="compositionally biased region" description="Acidic residues" evidence="1">
    <location>
        <begin position="46"/>
        <end position="73"/>
    </location>
</feature>
<dbReference type="AlphaFoldDB" id="A0A9P7FGU6"/>
<evidence type="ECO:0000313" key="4">
    <source>
        <dbReference type="Proteomes" id="UP000823399"/>
    </source>
</evidence>
<dbReference type="OrthoDB" id="3797628at2759"/>
<feature type="compositionally biased region" description="Low complexity" evidence="1">
    <location>
        <begin position="99"/>
        <end position="116"/>
    </location>
</feature>
<dbReference type="RefSeq" id="XP_041298157.1">
    <property type="nucleotide sequence ID" value="XM_041432732.1"/>
</dbReference>
<reference evidence="3" key="1">
    <citation type="journal article" date="2020" name="New Phytol.">
        <title>Comparative genomics reveals dynamic genome evolution in host specialist ectomycorrhizal fungi.</title>
        <authorList>
            <person name="Lofgren L.A."/>
            <person name="Nguyen N.H."/>
            <person name="Vilgalys R."/>
            <person name="Ruytinx J."/>
            <person name="Liao H.L."/>
            <person name="Branco S."/>
            <person name="Kuo A."/>
            <person name="LaButti K."/>
            <person name="Lipzen A."/>
            <person name="Andreopoulos W."/>
            <person name="Pangilinan J."/>
            <person name="Riley R."/>
            <person name="Hundley H."/>
            <person name="Na H."/>
            <person name="Barry K."/>
            <person name="Grigoriev I.V."/>
            <person name="Stajich J.E."/>
            <person name="Kennedy P.G."/>
        </authorList>
    </citation>
    <scope>NUCLEOTIDE SEQUENCE</scope>
    <source>
        <strain evidence="3">FC423</strain>
    </source>
</reference>
<evidence type="ECO:0000259" key="2">
    <source>
        <dbReference type="Pfam" id="PF12110"/>
    </source>
</evidence>
<feature type="compositionally biased region" description="Low complexity" evidence="1">
    <location>
        <begin position="1"/>
        <end position="10"/>
    </location>
</feature>
<dbReference type="Pfam" id="PF12110">
    <property type="entry name" value="Nup96"/>
    <property type="match status" value="1"/>
</dbReference>
<dbReference type="Gene3D" id="1.25.40.690">
    <property type="match status" value="1"/>
</dbReference>
<feature type="compositionally biased region" description="Basic and acidic residues" evidence="1">
    <location>
        <begin position="16"/>
        <end position="26"/>
    </location>
</feature>
<sequence>MTRFSAAVSDSSDDEHDVHMVQDFKKSPVRSPPKLLENQNAKAGSDEDIGVDQESDEETSEEDSSSDMQEDDLAPARSRLTRNHVLTADSDDETEDGSESTSSRSASSSESDVDVSAQREDASVIPWARQVGVDAQKMHVMQTSLFRIPEEAVAIKAMNRATRPQFKLPLTVRRKHSRDSIGDGLRMDSQERASFAHDIEPPAYRPSRKYARVEISASAVAGCEDGLVDAGLAFGRSFRVGWGPGGTLVHLGRLSAPSSQIDTSANSSVITKTIVPLFARSHKEANVRLSRLLQHHLSKTPIVKDESGIPFADPTAELDFSSFVSLYPSSDHSDEQSLFRLGRALFDSIDLHLAPEMTVDVRNRISAVRRKAALSDWLEEAVGYLVDADLKKHSSGDSAACIYTLLTGNQIEKACEAAMDNGYIKLATLISQASGDFEFREDLMEQIQLWREQRIDVHIGESTRKIYALLAGILDVVEGSKASSLEHCPDVDPIKGLDWKRTFGLHLWFSEPMDAPISQVFESYNRSRQESPSRVAPPLPSYLEHSSESLPFNVPTPSPSDALFSLIRLHADPTCSLSQALSPLSFGPSPGDYSLSWHLYIILSRCMRIRDFADRADLGNRRDAMDDDNEQDQHEGHSPSADLLASSYAHQLEQLGMLQEAVFVLLHIEGSAGREKAIKDLLHRSADKLDEWMCSGILGSLKIPVAWVNEARAVCAIYEGKVFEAYQLYLNAGLYQQAHDLAVVELAPEAVIRQDLDLLVSLFERIANQTVDGWHTRGKVYMDYAHAMTRIPELHASLTESAVPDTVEEQELDNFTRTVPRLINVLPDVLSNPSDPRHKVALAEMISGLTAVLDIVRPLALSQSQIKLTAIDEATKLRHIQTTFFEKYMRSIQAS</sequence>
<evidence type="ECO:0000256" key="1">
    <source>
        <dbReference type="SAM" id="MobiDB-lite"/>
    </source>
</evidence>
<name>A0A9P7FGU6_9AGAM</name>
<accession>A0A9P7FGU6</accession>
<feature type="region of interest" description="Disordered" evidence="1">
    <location>
        <begin position="620"/>
        <end position="640"/>
    </location>
</feature>
<feature type="domain" description="Nuclear pore complex protein NUP96 C-terminal" evidence="2">
    <location>
        <begin position="402"/>
        <end position="714"/>
    </location>
</feature>
<dbReference type="GeneID" id="64694991"/>
<feature type="compositionally biased region" description="Acidic residues" evidence="1">
    <location>
        <begin position="89"/>
        <end position="98"/>
    </location>
</feature>